<dbReference type="EMBL" id="CP090958">
    <property type="protein sequence ID" value="WGW13937.1"/>
    <property type="molecule type" value="Genomic_DNA"/>
</dbReference>
<dbReference type="Gene3D" id="3.40.50.150">
    <property type="entry name" value="Vaccinia Virus protein VP39"/>
    <property type="match status" value="1"/>
</dbReference>
<keyword evidence="3" id="KW-1185">Reference proteome</keyword>
<feature type="domain" description="Methyltransferase" evidence="1">
    <location>
        <begin position="59"/>
        <end position="155"/>
    </location>
</feature>
<evidence type="ECO:0000259" key="1">
    <source>
        <dbReference type="Pfam" id="PF13649"/>
    </source>
</evidence>
<accession>A0ABY8QY33</accession>
<dbReference type="Proteomes" id="UP001209083">
    <property type="component" value="Chromosome"/>
</dbReference>
<organism evidence="2 3">
    <name type="scientific">Saxibacter everestensis</name>
    <dbReference type="NCBI Taxonomy" id="2909229"/>
    <lineage>
        <taxon>Bacteria</taxon>
        <taxon>Bacillati</taxon>
        <taxon>Actinomycetota</taxon>
        <taxon>Actinomycetes</taxon>
        <taxon>Micrococcales</taxon>
        <taxon>Brevibacteriaceae</taxon>
        <taxon>Saxibacter</taxon>
    </lineage>
</organism>
<protein>
    <submittedName>
        <fullName evidence="2">Class I SAM-dependent methyltransferase</fullName>
        <ecNumber evidence="2">2.1.-.-</ecNumber>
    </submittedName>
</protein>
<dbReference type="Pfam" id="PF13649">
    <property type="entry name" value="Methyltransf_25"/>
    <property type="match status" value="1"/>
</dbReference>
<reference evidence="2 3" key="1">
    <citation type="submission" date="2023-05" db="EMBL/GenBank/DDBJ databases">
        <title>Lithophilousrod everest ZFBP1038 complete genpme.</title>
        <authorList>
            <person name="Tian M."/>
        </authorList>
    </citation>
    <scope>NUCLEOTIDE SEQUENCE [LARGE SCALE GENOMIC DNA]</scope>
    <source>
        <strain evidence="2 3">ZFBP1038</strain>
    </source>
</reference>
<gene>
    <name evidence="2" type="ORF">LWF01_09440</name>
</gene>
<dbReference type="SUPFAM" id="SSF53335">
    <property type="entry name" value="S-adenosyl-L-methionine-dependent methyltransferases"/>
    <property type="match status" value="1"/>
</dbReference>
<dbReference type="InterPro" id="IPR041698">
    <property type="entry name" value="Methyltransf_25"/>
</dbReference>
<name>A0ABY8QY33_9MICO</name>
<dbReference type="RefSeq" id="WP_349640761.1">
    <property type="nucleotide sequence ID" value="NZ_CP090958.1"/>
</dbReference>
<dbReference type="EC" id="2.1.-.-" evidence="2"/>
<keyword evidence="2" id="KW-0489">Methyltransferase</keyword>
<proteinExistence type="predicted"/>
<evidence type="ECO:0000313" key="2">
    <source>
        <dbReference type="EMBL" id="WGW13937.1"/>
    </source>
</evidence>
<dbReference type="GO" id="GO:0008168">
    <property type="term" value="F:methyltransferase activity"/>
    <property type="evidence" value="ECO:0007669"/>
    <property type="project" value="UniProtKB-KW"/>
</dbReference>
<keyword evidence="2" id="KW-0808">Transferase</keyword>
<dbReference type="GO" id="GO:0032259">
    <property type="term" value="P:methylation"/>
    <property type="evidence" value="ECO:0007669"/>
    <property type="project" value="UniProtKB-KW"/>
</dbReference>
<dbReference type="InterPro" id="IPR029063">
    <property type="entry name" value="SAM-dependent_MTases_sf"/>
</dbReference>
<dbReference type="PANTHER" id="PTHR43591">
    <property type="entry name" value="METHYLTRANSFERASE"/>
    <property type="match status" value="1"/>
</dbReference>
<dbReference type="CDD" id="cd02440">
    <property type="entry name" value="AdoMet_MTases"/>
    <property type="match status" value="1"/>
</dbReference>
<sequence>MAEHFHHQHRDAGQDHTTGQDHAAELADFLDLDAKVLGTYLGQLTEWAGQHAPDETRAIVDLGAGTGSGSLALAQRFEAAEIVAIDKSALMLERLGAAAREQGLAGRLRLVQADLDQAWPEVGSVDVAWAASSLHEVADPDQVLRDVYAALRPGGLLAVVEMDTLPRFLPDDVGLGRPGLESRCHEALAQAGWNAHPDWRSHLERAGFDVAAQRSFPIEATSATSSIGRYASAFLRRIRLALEGKISRADLDTLDQLLADDSPHGILHRNDLTIRGSRTAWAALRR</sequence>
<evidence type="ECO:0000313" key="3">
    <source>
        <dbReference type="Proteomes" id="UP001209083"/>
    </source>
</evidence>